<comment type="caution">
    <text evidence="2">The sequence shown here is derived from an EMBL/GenBank/DDBJ whole genome shotgun (WGS) entry which is preliminary data.</text>
</comment>
<name>A0A8S9TZP2_PHYIN</name>
<dbReference type="AlphaFoldDB" id="A0A8S9TZP2"/>
<dbReference type="Proteomes" id="UP000704712">
    <property type="component" value="Unassembled WGS sequence"/>
</dbReference>
<sequence>VDINSKRRIPKRIEWVDLVITERRNRRCCEREAEVAQNIEMSTHAVYGVCRSIPPPSDESTPHVQVYMHERGEQLTCRNHHTASHFEHDRHLTGAALPKQTGLSSRHKAFCKALAEQRLKPKQIINLHRHINLAIHLSIDILLDFCSNRAGAMKVVGLESTKDPTATGHEIVPLKSRMRAGPTT</sequence>
<protein>
    <submittedName>
        <fullName evidence="2">Uncharacterized protein</fullName>
    </submittedName>
</protein>
<evidence type="ECO:0000256" key="1">
    <source>
        <dbReference type="SAM" id="MobiDB-lite"/>
    </source>
</evidence>
<feature type="region of interest" description="Disordered" evidence="1">
    <location>
        <begin position="165"/>
        <end position="184"/>
    </location>
</feature>
<organism evidence="2 3">
    <name type="scientific">Phytophthora infestans</name>
    <name type="common">Potato late blight agent</name>
    <name type="synonym">Botrytis infestans</name>
    <dbReference type="NCBI Taxonomy" id="4787"/>
    <lineage>
        <taxon>Eukaryota</taxon>
        <taxon>Sar</taxon>
        <taxon>Stramenopiles</taxon>
        <taxon>Oomycota</taxon>
        <taxon>Peronosporomycetes</taxon>
        <taxon>Peronosporales</taxon>
        <taxon>Peronosporaceae</taxon>
        <taxon>Phytophthora</taxon>
    </lineage>
</organism>
<reference evidence="2" key="1">
    <citation type="submission" date="2020-03" db="EMBL/GenBank/DDBJ databases">
        <title>Hybrid Assembly of Korean Phytophthora infestans isolates.</title>
        <authorList>
            <person name="Prokchorchik M."/>
            <person name="Lee Y."/>
            <person name="Seo J."/>
            <person name="Cho J.-H."/>
            <person name="Park Y.-E."/>
            <person name="Jang D.-C."/>
            <person name="Im J.-S."/>
            <person name="Choi J.-G."/>
            <person name="Park H.-J."/>
            <person name="Lee G.-B."/>
            <person name="Lee Y.-G."/>
            <person name="Hong S.-Y."/>
            <person name="Cho K."/>
            <person name="Sohn K.H."/>
        </authorList>
    </citation>
    <scope>NUCLEOTIDE SEQUENCE</scope>
    <source>
        <strain evidence="2">KR_2_A2</strain>
    </source>
</reference>
<proteinExistence type="predicted"/>
<evidence type="ECO:0000313" key="3">
    <source>
        <dbReference type="Proteomes" id="UP000704712"/>
    </source>
</evidence>
<dbReference type="EMBL" id="JAACNO010002739">
    <property type="protein sequence ID" value="KAF4131388.1"/>
    <property type="molecule type" value="Genomic_DNA"/>
</dbReference>
<accession>A0A8S9TZP2</accession>
<gene>
    <name evidence="2" type="ORF">GN958_ATG19332</name>
</gene>
<feature type="non-terminal residue" evidence="2">
    <location>
        <position position="1"/>
    </location>
</feature>
<evidence type="ECO:0000313" key="2">
    <source>
        <dbReference type="EMBL" id="KAF4131388.1"/>
    </source>
</evidence>